<keyword evidence="3" id="KW-1185">Reference proteome</keyword>
<dbReference type="AlphaFoldDB" id="A0A834M0F2"/>
<reference evidence="2" key="1">
    <citation type="submission" date="2020-08" db="EMBL/GenBank/DDBJ databases">
        <title>Genome sequencing and assembly of the red palm weevil Rhynchophorus ferrugineus.</title>
        <authorList>
            <person name="Dias G.B."/>
            <person name="Bergman C.M."/>
            <person name="Manee M."/>
        </authorList>
    </citation>
    <scope>NUCLEOTIDE SEQUENCE</scope>
    <source>
        <strain evidence="2">AA-2017</strain>
        <tissue evidence="2">Whole larva</tissue>
    </source>
</reference>
<dbReference type="EMBL" id="JAACXV010014447">
    <property type="protein sequence ID" value="KAF7267236.1"/>
    <property type="molecule type" value="Genomic_DNA"/>
</dbReference>
<feature type="compositionally biased region" description="Basic and acidic residues" evidence="1">
    <location>
        <begin position="29"/>
        <end position="42"/>
    </location>
</feature>
<feature type="compositionally biased region" description="Basic and acidic residues" evidence="1">
    <location>
        <begin position="49"/>
        <end position="59"/>
    </location>
</feature>
<proteinExistence type="predicted"/>
<name>A0A834M0F2_RHYFE</name>
<sequence>MDDRGNARAFQECNRRRTPNPRRGRAHYHRDMDSMDWRDAHPKTAPRRPIRESTSEKKRINGPGLGFLNRKGSCQSISDEIY</sequence>
<organism evidence="2 3">
    <name type="scientific">Rhynchophorus ferrugineus</name>
    <name type="common">Red palm weevil</name>
    <name type="synonym">Curculio ferrugineus</name>
    <dbReference type="NCBI Taxonomy" id="354439"/>
    <lineage>
        <taxon>Eukaryota</taxon>
        <taxon>Metazoa</taxon>
        <taxon>Ecdysozoa</taxon>
        <taxon>Arthropoda</taxon>
        <taxon>Hexapoda</taxon>
        <taxon>Insecta</taxon>
        <taxon>Pterygota</taxon>
        <taxon>Neoptera</taxon>
        <taxon>Endopterygota</taxon>
        <taxon>Coleoptera</taxon>
        <taxon>Polyphaga</taxon>
        <taxon>Cucujiformia</taxon>
        <taxon>Curculionidae</taxon>
        <taxon>Dryophthorinae</taxon>
        <taxon>Rhynchophorus</taxon>
    </lineage>
</organism>
<dbReference type="Proteomes" id="UP000625711">
    <property type="component" value="Unassembled WGS sequence"/>
</dbReference>
<protein>
    <submittedName>
        <fullName evidence="2">Uncharacterized protein</fullName>
    </submittedName>
</protein>
<accession>A0A834M0F2</accession>
<evidence type="ECO:0000313" key="3">
    <source>
        <dbReference type="Proteomes" id="UP000625711"/>
    </source>
</evidence>
<feature type="region of interest" description="Disordered" evidence="1">
    <location>
        <begin position="1"/>
        <end position="82"/>
    </location>
</feature>
<feature type="compositionally biased region" description="Polar residues" evidence="1">
    <location>
        <begin position="72"/>
        <end position="82"/>
    </location>
</feature>
<feature type="compositionally biased region" description="Basic residues" evidence="1">
    <location>
        <begin position="16"/>
        <end position="28"/>
    </location>
</feature>
<evidence type="ECO:0000313" key="2">
    <source>
        <dbReference type="EMBL" id="KAF7267236.1"/>
    </source>
</evidence>
<comment type="caution">
    <text evidence="2">The sequence shown here is derived from an EMBL/GenBank/DDBJ whole genome shotgun (WGS) entry which is preliminary data.</text>
</comment>
<evidence type="ECO:0000256" key="1">
    <source>
        <dbReference type="SAM" id="MobiDB-lite"/>
    </source>
</evidence>
<gene>
    <name evidence="2" type="ORF">GWI33_019518</name>
</gene>